<dbReference type="GO" id="GO:0008199">
    <property type="term" value="F:ferric iron binding"/>
    <property type="evidence" value="ECO:0007669"/>
    <property type="project" value="InterPro"/>
</dbReference>
<dbReference type="GO" id="GO:0016722">
    <property type="term" value="F:oxidoreductase activity, acting on metal ions"/>
    <property type="evidence" value="ECO:0007669"/>
    <property type="project" value="InterPro"/>
</dbReference>
<dbReference type="CDD" id="cd01043">
    <property type="entry name" value="DPS"/>
    <property type="match status" value="1"/>
</dbReference>
<evidence type="ECO:0000256" key="1">
    <source>
        <dbReference type="ARBA" id="ARBA00009497"/>
    </source>
</evidence>
<dbReference type="Gene3D" id="1.20.1260.10">
    <property type="match status" value="1"/>
</dbReference>
<dbReference type="EMBL" id="BMYV01000003">
    <property type="protein sequence ID" value="GGX74831.1"/>
    <property type="molecule type" value="Genomic_DNA"/>
</dbReference>
<name>A0A918KSW0_9PROT</name>
<dbReference type="PRINTS" id="PR01346">
    <property type="entry name" value="HELNAPAPROT"/>
</dbReference>
<feature type="domain" description="Ferritin/DPS" evidence="3">
    <location>
        <begin position="19"/>
        <end position="156"/>
    </location>
</feature>
<dbReference type="SUPFAM" id="SSF47240">
    <property type="entry name" value="Ferritin-like"/>
    <property type="match status" value="1"/>
</dbReference>
<dbReference type="Pfam" id="PF00210">
    <property type="entry name" value="Ferritin"/>
    <property type="match status" value="1"/>
</dbReference>
<evidence type="ECO:0000259" key="3">
    <source>
        <dbReference type="Pfam" id="PF00210"/>
    </source>
</evidence>
<keyword evidence="5" id="KW-1185">Reference proteome</keyword>
<evidence type="ECO:0000313" key="5">
    <source>
        <dbReference type="Proteomes" id="UP000600865"/>
    </source>
</evidence>
<dbReference type="PROSITE" id="PS00818">
    <property type="entry name" value="DPS_1"/>
    <property type="match status" value="1"/>
</dbReference>
<accession>A0A918KSW0</accession>
<comment type="caution">
    <text evidence="4">The sequence shown here is derived from an EMBL/GenBank/DDBJ whole genome shotgun (WGS) entry which is preliminary data.</text>
</comment>
<dbReference type="InterPro" id="IPR023188">
    <property type="entry name" value="DPS_DNA-bd_CS"/>
</dbReference>
<dbReference type="RefSeq" id="WP_189586981.1">
    <property type="nucleotide sequence ID" value="NZ_BMYV01000003.1"/>
</dbReference>
<dbReference type="NCBIfam" id="NF006975">
    <property type="entry name" value="PRK09448.1"/>
    <property type="match status" value="1"/>
</dbReference>
<gene>
    <name evidence="4" type="primary">dps</name>
    <name evidence="4" type="ORF">GCM10011309_26260</name>
</gene>
<sequence>MPEHYVSNLDADARKSSINLLKPALAAAIDLQLAVKQAHWTIKGPSFIGLHELLDEVATRSYEHSDTIAERLVILGGQTHGTTQEVAKNTCLEAYPADITDQKDHVEALTKRFMDFGAMCRDGIAKAGDNGDEDTADLFTEISREVDKDAWFIGAHNA</sequence>
<dbReference type="InterPro" id="IPR008331">
    <property type="entry name" value="Ferritin_DPS_dom"/>
</dbReference>
<proteinExistence type="inferred from homology"/>
<dbReference type="InterPro" id="IPR012347">
    <property type="entry name" value="Ferritin-like"/>
</dbReference>
<comment type="similarity">
    <text evidence="1 2">Belongs to the Dps family.</text>
</comment>
<evidence type="ECO:0000256" key="2">
    <source>
        <dbReference type="RuleBase" id="RU003875"/>
    </source>
</evidence>
<organism evidence="4 5">
    <name type="scientific">Litorimonas cladophorae</name>
    <dbReference type="NCBI Taxonomy" id="1220491"/>
    <lineage>
        <taxon>Bacteria</taxon>
        <taxon>Pseudomonadati</taxon>
        <taxon>Pseudomonadota</taxon>
        <taxon>Alphaproteobacteria</taxon>
        <taxon>Maricaulales</taxon>
        <taxon>Robiginitomaculaceae</taxon>
    </lineage>
</organism>
<dbReference type="InterPro" id="IPR009078">
    <property type="entry name" value="Ferritin-like_SF"/>
</dbReference>
<dbReference type="PIRSF" id="PIRSF005900">
    <property type="entry name" value="Dps"/>
    <property type="match status" value="1"/>
</dbReference>
<dbReference type="InterPro" id="IPR002177">
    <property type="entry name" value="DPS_DNA-bd"/>
</dbReference>
<reference evidence="4 5" key="1">
    <citation type="journal article" date="2014" name="Int. J. Syst. Evol. Microbiol.">
        <title>Complete genome sequence of Corynebacterium casei LMG S-19264T (=DSM 44701T), isolated from a smear-ripened cheese.</title>
        <authorList>
            <consortium name="US DOE Joint Genome Institute (JGI-PGF)"/>
            <person name="Walter F."/>
            <person name="Albersmeier A."/>
            <person name="Kalinowski J."/>
            <person name="Ruckert C."/>
        </authorList>
    </citation>
    <scope>NUCLEOTIDE SEQUENCE [LARGE SCALE GENOMIC DNA]</scope>
    <source>
        <strain evidence="4 5">KCTC 23968</strain>
    </source>
</reference>
<dbReference type="Proteomes" id="UP000600865">
    <property type="component" value="Unassembled WGS sequence"/>
</dbReference>
<evidence type="ECO:0000313" key="4">
    <source>
        <dbReference type="EMBL" id="GGX74831.1"/>
    </source>
</evidence>
<dbReference type="AlphaFoldDB" id="A0A918KSW0"/>
<dbReference type="PANTHER" id="PTHR42932:SF3">
    <property type="entry name" value="DNA PROTECTION DURING STARVATION PROTEIN"/>
    <property type="match status" value="1"/>
</dbReference>
<protein>
    <submittedName>
        <fullName evidence="4">DNA protection during starvation protein</fullName>
    </submittedName>
</protein>
<dbReference type="PANTHER" id="PTHR42932">
    <property type="entry name" value="GENERAL STRESS PROTEIN 20U"/>
    <property type="match status" value="1"/>
</dbReference>